<evidence type="ECO:0000256" key="2">
    <source>
        <dbReference type="ARBA" id="ARBA00009226"/>
    </source>
</evidence>
<proteinExistence type="inferred from homology"/>
<dbReference type="InterPro" id="IPR001172">
    <property type="entry name" value="FliN_T3SS_HrcQb"/>
</dbReference>
<evidence type="ECO:0000256" key="1">
    <source>
        <dbReference type="ARBA" id="ARBA00004413"/>
    </source>
</evidence>
<reference evidence="8 9" key="1">
    <citation type="journal article" date="2016" name="Environ. Microbiol.">
        <title>Genomic resolution of a cold subsurface aquifer community provides metabolic insights for novel microbes adapted to high CO concentrations.</title>
        <authorList>
            <person name="Probst A.J."/>
            <person name="Castelle C.J."/>
            <person name="Singh A."/>
            <person name="Brown C.T."/>
            <person name="Anantharaman K."/>
            <person name="Sharon I."/>
            <person name="Hug L.A."/>
            <person name="Burstein D."/>
            <person name="Emerson J.B."/>
            <person name="Thomas B.C."/>
            <person name="Banfield J.F."/>
        </authorList>
    </citation>
    <scope>NUCLEOTIDE SEQUENCE [LARGE SCALE GENOMIC DNA]</scope>
    <source>
        <strain evidence="8">CG2_30_40_21</strain>
    </source>
</reference>
<dbReference type="NCBIfam" id="TIGR02480">
    <property type="entry name" value="fliN"/>
    <property type="match status" value="1"/>
</dbReference>
<dbReference type="PANTHER" id="PTHR43484:SF1">
    <property type="entry name" value="FLAGELLAR MOTOR SWITCH PROTEIN FLIN"/>
    <property type="match status" value="1"/>
</dbReference>
<dbReference type="InterPro" id="IPR028976">
    <property type="entry name" value="CheC-like_sf"/>
</dbReference>
<keyword evidence="6" id="KW-0472">Membrane</keyword>
<evidence type="ECO:0000313" key="8">
    <source>
        <dbReference type="EMBL" id="OIP38533.1"/>
    </source>
</evidence>
<name>A0A1J5DQZ9_9BACT</name>
<dbReference type="GO" id="GO:0006935">
    <property type="term" value="P:chemotaxis"/>
    <property type="evidence" value="ECO:0007669"/>
    <property type="project" value="UniProtKB-KW"/>
</dbReference>
<dbReference type="Proteomes" id="UP000183085">
    <property type="component" value="Unassembled WGS sequence"/>
</dbReference>
<dbReference type="CDD" id="cd17907">
    <property type="entry name" value="FliY_FliN-Y"/>
    <property type="match status" value="1"/>
</dbReference>
<keyword evidence="8" id="KW-0282">Flagellum</keyword>
<dbReference type="GO" id="GO:0071973">
    <property type="term" value="P:bacterial-type flagellum-dependent cell motility"/>
    <property type="evidence" value="ECO:0007669"/>
    <property type="project" value="InterPro"/>
</dbReference>
<dbReference type="PANTHER" id="PTHR43484">
    <property type="match status" value="1"/>
</dbReference>
<dbReference type="Gene3D" id="2.30.330.10">
    <property type="entry name" value="SpoA-like"/>
    <property type="match status" value="1"/>
</dbReference>
<dbReference type="InterPro" id="IPR036429">
    <property type="entry name" value="SpoA-like_sf"/>
</dbReference>
<keyword evidence="8" id="KW-0966">Cell projection</keyword>
<dbReference type="AlphaFoldDB" id="A0A1J5DQZ9"/>
<evidence type="ECO:0000256" key="5">
    <source>
        <dbReference type="ARBA" id="ARBA00022779"/>
    </source>
</evidence>
<dbReference type="STRING" id="1817895.AUJ95_06660"/>
<dbReference type="GO" id="GO:0005886">
    <property type="term" value="C:plasma membrane"/>
    <property type="evidence" value="ECO:0007669"/>
    <property type="project" value="UniProtKB-SubCell"/>
</dbReference>
<accession>A0A1J5DQZ9</accession>
<sequence>MAENMNSEVSQEELDALLGGQQQMEPMQPVETTKPVKDLSGEEKKVLSTVLAPAMQAAITSLSTILNKQVDISAPEVETVTPDKVAFDIPGSAIAVEVEYSGGIKGHTYLIFLKEQGTLIADIMMGGDGTAPPKDINDLYLGALGEALGQMIDSSAASISHTLGKTVSASQPKIKIVNFVSEQVDLPILKHQKIVKVKYNLKLGDLSSGNLIQLMPVDIAKPIIDSILGEKKAGGETMNTEISPTFVSGVSPVQFASLKSTGGPAIPGNIKLIMDVPMDVTVELGRKKMNVREILDLGVGSIVELDRMTGESVDILANGKLVAKGGVVVIDDTFGVRVTEIISLP</sequence>
<keyword evidence="4" id="KW-0145">Chemotaxis</keyword>
<dbReference type="GO" id="GO:0003774">
    <property type="term" value="F:cytoskeletal motor activity"/>
    <property type="evidence" value="ECO:0007669"/>
    <property type="project" value="InterPro"/>
</dbReference>
<organism evidence="8 9">
    <name type="scientific">Candidatus Desantisbacteria bacterium CG2_30_40_21</name>
    <dbReference type="NCBI Taxonomy" id="1817895"/>
    <lineage>
        <taxon>Bacteria</taxon>
        <taxon>Candidatus Desantisiibacteriota</taxon>
    </lineage>
</organism>
<dbReference type="InterPro" id="IPR001543">
    <property type="entry name" value="FliN-like_C"/>
</dbReference>
<dbReference type="Pfam" id="PF01052">
    <property type="entry name" value="FliMN_C"/>
    <property type="match status" value="1"/>
</dbReference>
<dbReference type="EMBL" id="MNYI01000175">
    <property type="protein sequence ID" value="OIP38533.1"/>
    <property type="molecule type" value="Genomic_DNA"/>
</dbReference>
<dbReference type="PRINTS" id="PR00956">
    <property type="entry name" value="FLGMOTORFLIN"/>
</dbReference>
<evidence type="ECO:0000256" key="6">
    <source>
        <dbReference type="ARBA" id="ARBA00023136"/>
    </source>
</evidence>
<dbReference type="SUPFAM" id="SSF103039">
    <property type="entry name" value="CheC-like"/>
    <property type="match status" value="1"/>
</dbReference>
<evidence type="ECO:0000259" key="7">
    <source>
        <dbReference type="Pfam" id="PF01052"/>
    </source>
</evidence>
<keyword evidence="3" id="KW-1003">Cell membrane</keyword>
<dbReference type="InterPro" id="IPR051469">
    <property type="entry name" value="FliN/MopA/SpaO"/>
</dbReference>
<dbReference type="InterPro" id="IPR012826">
    <property type="entry name" value="FliN"/>
</dbReference>
<comment type="similarity">
    <text evidence="2">Belongs to the FliN/MopA/SpaO family.</text>
</comment>
<feature type="domain" description="Flagellar motor switch protein FliN-like C-terminal" evidence="7">
    <location>
        <begin position="272"/>
        <end position="342"/>
    </location>
</feature>
<evidence type="ECO:0000256" key="4">
    <source>
        <dbReference type="ARBA" id="ARBA00022500"/>
    </source>
</evidence>
<evidence type="ECO:0000256" key="3">
    <source>
        <dbReference type="ARBA" id="ARBA00022475"/>
    </source>
</evidence>
<keyword evidence="5" id="KW-0283">Flagellar rotation</keyword>
<dbReference type="GO" id="GO:0009425">
    <property type="term" value="C:bacterial-type flagellum basal body"/>
    <property type="evidence" value="ECO:0007669"/>
    <property type="project" value="InterPro"/>
</dbReference>
<dbReference type="Gene3D" id="3.40.1550.10">
    <property type="entry name" value="CheC-like"/>
    <property type="match status" value="1"/>
</dbReference>
<gene>
    <name evidence="8" type="ORF">AUJ95_06660</name>
</gene>
<comment type="caution">
    <text evidence="8">The sequence shown here is derived from an EMBL/GenBank/DDBJ whole genome shotgun (WGS) entry which is preliminary data.</text>
</comment>
<protein>
    <submittedName>
        <fullName evidence="8">Flagellar motor switch protein FliN</fullName>
    </submittedName>
</protein>
<dbReference type="SUPFAM" id="SSF101801">
    <property type="entry name" value="Surface presentation of antigens (SPOA)"/>
    <property type="match status" value="1"/>
</dbReference>
<evidence type="ECO:0000313" key="9">
    <source>
        <dbReference type="Proteomes" id="UP000183085"/>
    </source>
</evidence>
<comment type="subcellular location">
    <subcellularLocation>
        <location evidence="1">Cell membrane</location>
        <topology evidence="1">Peripheral membrane protein</topology>
        <orientation evidence="1">Cytoplasmic side</orientation>
    </subcellularLocation>
</comment>
<keyword evidence="8" id="KW-0969">Cilium</keyword>